<dbReference type="PROSITE" id="PS50931">
    <property type="entry name" value="HTH_LYSR"/>
    <property type="match status" value="1"/>
</dbReference>
<keyword evidence="4" id="KW-0804">Transcription</keyword>
<dbReference type="Proteomes" id="UP000017984">
    <property type="component" value="Chromosome"/>
</dbReference>
<dbReference type="HOGENOM" id="CLU_039613_6_0_11"/>
<comment type="similarity">
    <text evidence="1">Belongs to the LysR transcriptional regulatory family.</text>
</comment>
<evidence type="ECO:0000256" key="4">
    <source>
        <dbReference type="ARBA" id="ARBA00023163"/>
    </source>
</evidence>
<reference evidence="6 7" key="1">
    <citation type="journal article" date="2014" name="Genome Announc.">
        <title>Draft Genome Sequence of Streptomyces roseochromogenes subsp. oscitans DS 12.976, Producer of the Aminocoumarin Antibiotic Clorobiocin.</title>
        <authorList>
            <person name="Ruckert C."/>
            <person name="Kalinowski J."/>
            <person name="Heide L."/>
            <person name="Apel A.K."/>
        </authorList>
    </citation>
    <scope>NUCLEOTIDE SEQUENCE [LARGE SCALE GENOMIC DNA]</scope>
    <source>
        <strain evidence="6 7">DS 12.976</strain>
    </source>
</reference>
<dbReference type="InterPro" id="IPR005119">
    <property type="entry name" value="LysR_subst-bd"/>
</dbReference>
<dbReference type="OrthoDB" id="4131546at2"/>
<dbReference type="AlphaFoldDB" id="V6JZ64"/>
<evidence type="ECO:0000256" key="2">
    <source>
        <dbReference type="ARBA" id="ARBA00023015"/>
    </source>
</evidence>
<dbReference type="EMBL" id="AWQX01000250">
    <property type="protein sequence ID" value="EST25260.1"/>
    <property type="molecule type" value="Genomic_DNA"/>
</dbReference>
<evidence type="ECO:0000259" key="5">
    <source>
        <dbReference type="PROSITE" id="PS50931"/>
    </source>
</evidence>
<dbReference type="GO" id="GO:0003677">
    <property type="term" value="F:DNA binding"/>
    <property type="evidence" value="ECO:0007669"/>
    <property type="project" value="UniProtKB-KW"/>
</dbReference>
<feature type="domain" description="HTH lysR-type" evidence="5">
    <location>
        <begin position="1"/>
        <end position="58"/>
    </location>
</feature>
<dbReference type="Pfam" id="PF03466">
    <property type="entry name" value="LysR_substrate"/>
    <property type="match status" value="1"/>
</dbReference>
<dbReference type="PATRIC" id="fig|1352936.5.peg.6111"/>
<dbReference type="STRING" id="1352936.M878_29300"/>
<evidence type="ECO:0000256" key="1">
    <source>
        <dbReference type="ARBA" id="ARBA00009437"/>
    </source>
</evidence>
<dbReference type="InterPro" id="IPR036388">
    <property type="entry name" value="WH-like_DNA-bd_sf"/>
</dbReference>
<evidence type="ECO:0000313" key="6">
    <source>
        <dbReference type="EMBL" id="EST25260.1"/>
    </source>
</evidence>
<dbReference type="SUPFAM" id="SSF53850">
    <property type="entry name" value="Periplasmic binding protein-like II"/>
    <property type="match status" value="1"/>
</dbReference>
<dbReference type="GO" id="GO:0032993">
    <property type="term" value="C:protein-DNA complex"/>
    <property type="evidence" value="ECO:0007669"/>
    <property type="project" value="TreeGrafter"/>
</dbReference>
<dbReference type="Pfam" id="PF00126">
    <property type="entry name" value="HTH_1"/>
    <property type="match status" value="1"/>
</dbReference>
<gene>
    <name evidence="6" type="ORF">M878_29300</name>
</gene>
<dbReference type="PANTHER" id="PTHR30346:SF29">
    <property type="entry name" value="LYSR SUBSTRATE-BINDING"/>
    <property type="match status" value="1"/>
</dbReference>
<keyword evidence="2" id="KW-0805">Transcription regulation</keyword>
<evidence type="ECO:0000256" key="3">
    <source>
        <dbReference type="ARBA" id="ARBA00023125"/>
    </source>
</evidence>
<name>V6JZ64_STRRC</name>
<dbReference type="Gene3D" id="3.40.190.10">
    <property type="entry name" value="Periplasmic binding protein-like II"/>
    <property type="match status" value="2"/>
</dbReference>
<keyword evidence="7" id="KW-1185">Reference proteome</keyword>
<dbReference type="Gene3D" id="1.10.10.10">
    <property type="entry name" value="Winged helix-like DNA-binding domain superfamily/Winged helix DNA-binding domain"/>
    <property type="match status" value="1"/>
</dbReference>
<dbReference type="PANTHER" id="PTHR30346">
    <property type="entry name" value="TRANSCRIPTIONAL DUAL REGULATOR HCAR-RELATED"/>
    <property type="match status" value="1"/>
</dbReference>
<dbReference type="InterPro" id="IPR000847">
    <property type="entry name" value="LysR_HTH_N"/>
</dbReference>
<dbReference type="InterPro" id="IPR036390">
    <property type="entry name" value="WH_DNA-bd_sf"/>
</dbReference>
<proteinExistence type="inferred from homology"/>
<keyword evidence="3" id="KW-0238">DNA-binding</keyword>
<comment type="caution">
    <text evidence="6">The sequence shown here is derived from an EMBL/GenBank/DDBJ whole genome shotgun (WGS) entry which is preliminary data.</text>
</comment>
<dbReference type="GO" id="GO:0003700">
    <property type="term" value="F:DNA-binding transcription factor activity"/>
    <property type="evidence" value="ECO:0007669"/>
    <property type="project" value="InterPro"/>
</dbReference>
<accession>V6JZ64</accession>
<dbReference type="SUPFAM" id="SSF46785">
    <property type="entry name" value="Winged helix' DNA-binding domain"/>
    <property type="match status" value="1"/>
</dbReference>
<sequence>MDLRRLTVLRELERRGSLARTAEALHLTPSAVSQQIAALAREFGAPLTEREGRGVRLTGQARILLGHAEAIAARLERARADLAAYGSGGRGQVTIGCFGSGILGLVPPALRALAERLPHVRVDVVEAEPPDVFTALDAGRLDVVVAVDFAAAPPHTDRRYSRTDLLTDILDVAVPEDHPLAARDRVPLRELAAAPWIVGAAESCCGAAARAVCAAAGFTPDIRHPVNDWGALIALVEAGAGVALVPRLVRPLYARRRLAVRPAAGEPPSRNVFAAVRAGAEGDPVLRAVREQLRTSAAELAEAG</sequence>
<protein>
    <recommendedName>
        <fullName evidence="5">HTH lysR-type domain-containing protein</fullName>
    </recommendedName>
</protein>
<organism evidence="6 7">
    <name type="scientific">Streptomyces roseochromogenus subsp. oscitans DS 12.976</name>
    <dbReference type="NCBI Taxonomy" id="1352936"/>
    <lineage>
        <taxon>Bacteria</taxon>
        <taxon>Bacillati</taxon>
        <taxon>Actinomycetota</taxon>
        <taxon>Actinomycetes</taxon>
        <taxon>Kitasatosporales</taxon>
        <taxon>Streptomycetaceae</taxon>
        <taxon>Streptomyces</taxon>
    </lineage>
</organism>
<evidence type="ECO:0000313" key="7">
    <source>
        <dbReference type="Proteomes" id="UP000017984"/>
    </source>
</evidence>